<dbReference type="AlphaFoldDB" id="A0A0E9VIG8"/>
<sequence>MHRLYKHPCRIISTVKTQQRSDTPEQIGETERPLVFSRRGVGGRFLSITSEIQTQSLS</sequence>
<protein>
    <submittedName>
        <fullName evidence="1">Uncharacterized protein</fullName>
    </submittedName>
</protein>
<evidence type="ECO:0000313" key="1">
    <source>
        <dbReference type="EMBL" id="JAH77857.1"/>
    </source>
</evidence>
<reference evidence="1" key="1">
    <citation type="submission" date="2014-11" db="EMBL/GenBank/DDBJ databases">
        <authorList>
            <person name="Amaro Gonzalez C."/>
        </authorList>
    </citation>
    <scope>NUCLEOTIDE SEQUENCE</scope>
</reference>
<accession>A0A0E9VIG8</accession>
<organism evidence="1">
    <name type="scientific">Anguilla anguilla</name>
    <name type="common">European freshwater eel</name>
    <name type="synonym">Muraena anguilla</name>
    <dbReference type="NCBI Taxonomy" id="7936"/>
    <lineage>
        <taxon>Eukaryota</taxon>
        <taxon>Metazoa</taxon>
        <taxon>Chordata</taxon>
        <taxon>Craniata</taxon>
        <taxon>Vertebrata</taxon>
        <taxon>Euteleostomi</taxon>
        <taxon>Actinopterygii</taxon>
        <taxon>Neopterygii</taxon>
        <taxon>Teleostei</taxon>
        <taxon>Anguilliformes</taxon>
        <taxon>Anguillidae</taxon>
        <taxon>Anguilla</taxon>
    </lineage>
</organism>
<dbReference type="EMBL" id="GBXM01030720">
    <property type="protein sequence ID" value="JAH77857.1"/>
    <property type="molecule type" value="Transcribed_RNA"/>
</dbReference>
<name>A0A0E9VIG8_ANGAN</name>
<proteinExistence type="predicted"/>
<reference evidence="1" key="2">
    <citation type="journal article" date="2015" name="Fish Shellfish Immunol.">
        <title>Early steps in the European eel (Anguilla anguilla)-Vibrio vulnificus interaction in the gills: Role of the RtxA13 toxin.</title>
        <authorList>
            <person name="Callol A."/>
            <person name="Pajuelo D."/>
            <person name="Ebbesson L."/>
            <person name="Teles M."/>
            <person name="MacKenzie S."/>
            <person name="Amaro C."/>
        </authorList>
    </citation>
    <scope>NUCLEOTIDE SEQUENCE</scope>
</reference>